<feature type="compositionally biased region" description="Basic residues" evidence="1">
    <location>
        <begin position="105"/>
        <end position="114"/>
    </location>
</feature>
<feature type="domain" description="NADAR" evidence="2">
    <location>
        <begin position="130"/>
        <end position="228"/>
    </location>
</feature>
<dbReference type="InterPro" id="IPR012816">
    <property type="entry name" value="NADAR"/>
</dbReference>
<dbReference type="AlphaFoldDB" id="A0A1M2W3X0"/>
<dbReference type="EMBL" id="MNAD01000277">
    <property type="protein sequence ID" value="OJT14548.1"/>
    <property type="molecule type" value="Genomic_DNA"/>
</dbReference>
<keyword evidence="4" id="KW-1185">Reference proteome</keyword>
<evidence type="ECO:0000259" key="2">
    <source>
        <dbReference type="Pfam" id="PF08719"/>
    </source>
</evidence>
<dbReference type="Pfam" id="PF08719">
    <property type="entry name" value="NADAR"/>
    <property type="match status" value="2"/>
</dbReference>
<dbReference type="OrthoDB" id="206452at2759"/>
<dbReference type="Proteomes" id="UP000184267">
    <property type="component" value="Unassembled WGS sequence"/>
</dbReference>
<proteinExistence type="predicted"/>
<accession>A0A1M2W3X0</accession>
<evidence type="ECO:0000313" key="3">
    <source>
        <dbReference type="EMBL" id="OJT14548.1"/>
    </source>
</evidence>
<dbReference type="GO" id="GO:0016798">
    <property type="term" value="F:hydrolase activity, acting on glycosyl bonds"/>
    <property type="evidence" value="ECO:0007669"/>
    <property type="project" value="UniProtKB-KW"/>
</dbReference>
<evidence type="ECO:0000313" key="4">
    <source>
        <dbReference type="Proteomes" id="UP000184267"/>
    </source>
</evidence>
<comment type="caution">
    <text evidence="3">The sequence shown here is derived from an EMBL/GenBank/DDBJ whole genome shotgun (WGS) entry which is preliminary data.</text>
</comment>
<dbReference type="Gene3D" id="1.10.357.40">
    <property type="entry name" value="YbiA-like"/>
    <property type="match status" value="1"/>
</dbReference>
<name>A0A1M2W3X0_TRAPU</name>
<dbReference type="STRING" id="154538.A0A1M2W3X0"/>
<reference evidence="3 4" key="1">
    <citation type="submission" date="2016-10" db="EMBL/GenBank/DDBJ databases">
        <title>Genome sequence of the basidiomycete white-rot fungus Trametes pubescens.</title>
        <authorList>
            <person name="Makela M.R."/>
            <person name="Granchi Z."/>
            <person name="Peng M."/>
            <person name="De Vries R.P."/>
            <person name="Grigoriev I."/>
            <person name="Riley R."/>
            <person name="Hilden K."/>
        </authorList>
    </citation>
    <scope>NUCLEOTIDE SEQUENCE [LARGE SCALE GENOMIC DNA]</scope>
    <source>
        <strain evidence="3 4">FBCC735</strain>
    </source>
</reference>
<feature type="region of interest" description="Disordered" evidence="1">
    <location>
        <begin position="86"/>
        <end position="116"/>
    </location>
</feature>
<feature type="domain" description="NADAR" evidence="2">
    <location>
        <begin position="20"/>
        <end position="83"/>
    </location>
</feature>
<dbReference type="InterPro" id="IPR037238">
    <property type="entry name" value="YbiA-like_sf"/>
</dbReference>
<keyword evidence="3" id="KW-0378">Hydrolase</keyword>
<evidence type="ECO:0000256" key="1">
    <source>
        <dbReference type="SAM" id="MobiDB-lite"/>
    </source>
</evidence>
<sequence length="236" mass="26241">MSNAEQAELQNQSDTDLPVYFWKPEQEYGWASQWYHSPFTAHVTLPSGEEREALFPTAEHWMMAQKALLFGDQAIFERIIPSTVAAQAPPTTAEPAISNPGGPVRRTRSSHKHAATVGPVVKARPRPRYPSAKECKSLGRKVQGFEDAVWTRERAGIVREGTLHKFRQHPGIRAALLATGGRELVEASPRDRIWGIGFGRAGAERVDREAWGLNLLGRALMEVRAVLRAEAVEGRM</sequence>
<gene>
    <name evidence="3" type="ORF">TRAPUB_8881</name>
</gene>
<dbReference type="OMA" id="WMMAAKA"/>
<feature type="compositionally biased region" description="Low complexity" evidence="1">
    <location>
        <begin position="86"/>
        <end position="96"/>
    </location>
</feature>
<dbReference type="NCBIfam" id="TIGR02464">
    <property type="entry name" value="ribofla_fusion"/>
    <property type="match status" value="1"/>
</dbReference>
<dbReference type="CDD" id="cd15457">
    <property type="entry name" value="NADAR"/>
    <property type="match status" value="1"/>
</dbReference>
<dbReference type="SUPFAM" id="SSF143990">
    <property type="entry name" value="YbiA-like"/>
    <property type="match status" value="1"/>
</dbReference>
<protein>
    <submittedName>
        <fullName evidence="3">N-glycosidase</fullName>
    </submittedName>
</protein>
<organism evidence="3 4">
    <name type="scientific">Trametes pubescens</name>
    <name type="common">White-rot fungus</name>
    <dbReference type="NCBI Taxonomy" id="154538"/>
    <lineage>
        <taxon>Eukaryota</taxon>
        <taxon>Fungi</taxon>
        <taxon>Dikarya</taxon>
        <taxon>Basidiomycota</taxon>
        <taxon>Agaricomycotina</taxon>
        <taxon>Agaricomycetes</taxon>
        <taxon>Polyporales</taxon>
        <taxon>Polyporaceae</taxon>
        <taxon>Trametes</taxon>
    </lineage>
</organism>
<keyword evidence="3" id="KW-0326">Glycosidase</keyword>